<organism evidence="1 2">
    <name type="scientific">Stephania cephalantha</name>
    <dbReference type="NCBI Taxonomy" id="152367"/>
    <lineage>
        <taxon>Eukaryota</taxon>
        <taxon>Viridiplantae</taxon>
        <taxon>Streptophyta</taxon>
        <taxon>Embryophyta</taxon>
        <taxon>Tracheophyta</taxon>
        <taxon>Spermatophyta</taxon>
        <taxon>Magnoliopsida</taxon>
        <taxon>Ranunculales</taxon>
        <taxon>Menispermaceae</taxon>
        <taxon>Menispermoideae</taxon>
        <taxon>Cissampelideae</taxon>
        <taxon>Stephania</taxon>
    </lineage>
</organism>
<dbReference type="Proteomes" id="UP001419268">
    <property type="component" value="Unassembled WGS sequence"/>
</dbReference>
<reference evidence="1 2" key="1">
    <citation type="submission" date="2024-01" db="EMBL/GenBank/DDBJ databases">
        <title>Genome assemblies of Stephania.</title>
        <authorList>
            <person name="Yang L."/>
        </authorList>
    </citation>
    <scope>NUCLEOTIDE SEQUENCE [LARGE SCALE GENOMIC DNA]</scope>
    <source>
        <strain evidence="1">JXDWG</strain>
        <tissue evidence="1">Leaf</tissue>
    </source>
</reference>
<dbReference type="EMBL" id="JBBNAG010000001">
    <property type="protein sequence ID" value="KAK9167373.1"/>
    <property type="molecule type" value="Genomic_DNA"/>
</dbReference>
<proteinExistence type="predicted"/>
<name>A0AAP0LBG1_9MAGN</name>
<accession>A0AAP0LBG1</accession>
<protein>
    <submittedName>
        <fullName evidence="1">Uncharacterized protein</fullName>
    </submittedName>
</protein>
<keyword evidence="2" id="KW-1185">Reference proteome</keyword>
<gene>
    <name evidence="1" type="ORF">Scep_002564</name>
</gene>
<dbReference type="AlphaFoldDB" id="A0AAP0LBG1"/>
<evidence type="ECO:0000313" key="1">
    <source>
        <dbReference type="EMBL" id="KAK9167373.1"/>
    </source>
</evidence>
<evidence type="ECO:0000313" key="2">
    <source>
        <dbReference type="Proteomes" id="UP001419268"/>
    </source>
</evidence>
<sequence length="57" mass="6523">MGMKARETLKYALSKHAKARPEDHNIATPSREVNDRGELGTVKSWMISLIEIMRKLL</sequence>
<comment type="caution">
    <text evidence="1">The sequence shown here is derived from an EMBL/GenBank/DDBJ whole genome shotgun (WGS) entry which is preliminary data.</text>
</comment>